<comment type="cofactor">
    <cofactor evidence="5">
        <name>Fe(2+)</name>
        <dbReference type="ChEBI" id="CHEBI:29033"/>
    </cofactor>
    <text evidence="5">Binds 1 Fe(2+) ion per subunit.</text>
</comment>
<dbReference type="AlphaFoldDB" id="A0A9R1XY94"/>
<feature type="binding site" evidence="5">
    <location>
        <position position="345"/>
    </location>
    <ligand>
        <name>Fe cation</name>
        <dbReference type="ChEBI" id="CHEBI:24875"/>
        <note>catalytic</note>
    </ligand>
</feature>
<evidence type="ECO:0000313" key="6">
    <source>
        <dbReference type="EMBL" id="KAJ0227312.1"/>
    </source>
</evidence>
<keyword evidence="3" id="KW-0223">Dioxygenase</keyword>
<sequence length="617" mass="69544">MIAGIEILSHSTHMTSLFHTYPYFHSPTKIAKSRPAFKASVLGNNEEVHVIRITPKTHNQQEISPIVESKRSLQVIWARVDSRKPSSELSLLEKIFKKINSYIIKFLDSPLHLSVDPSYTLSDNFAPVDELSPTKCEVIHGFIPPCLDGAYIRNGPNPQFISGGPHHYLDGDGMMHCIRISDGQPTFCSRYVKTNKYIFEHQARSNLVPNVIGGMESLAPFVARVALFLARVVSGDYDISKGFGVANTSLAFFGGNLYALCESDLPYAIKVEEDGDITTLGRHDFHGKLSMNMTAHPKTDPETKETFAFRYWATRPYLTYFRIDAYGNKQPEVPIFSMKHPSLTHDLAITQKYAVIFDIQLGADPMNLVRGRRLLSVDPKKVSRIGILQRYAKDESDMMWFEVPGLNIFHVVNAWDERDKDGQDVVVLVAPNMLSVEHFFDRMDLMRTSMEKVTINLGTGVVSRHTMATDYNLECPVINPAYIAKRNKYVYAAIFEKTPISSRMIRTIGVAKLDIFASEDNTDQHNKHTVASRIYGNDCFGGEPFFIARDSENPNSEEDDGYVVSYVHDENSGESRFLVMDARSPTLEVVAAVKLPRQVPYGLHGIFIKENDLINET</sequence>
<evidence type="ECO:0000256" key="4">
    <source>
        <dbReference type="ARBA" id="ARBA00023004"/>
    </source>
</evidence>
<comment type="caution">
    <text evidence="6">The sequence shown here is derived from an EMBL/GenBank/DDBJ whole genome shotgun (WGS) entry which is preliminary data.</text>
</comment>
<keyword evidence="2 5" id="KW-0479">Metal-binding</keyword>
<dbReference type="Gramene" id="rna-gnl|WGS:NBSK|LSAT_1X6181_mrna">
    <property type="protein sequence ID" value="cds-PLY89785.1"/>
    <property type="gene ID" value="gene-LSAT_1X6181"/>
</dbReference>
<dbReference type="GO" id="GO:0046872">
    <property type="term" value="F:metal ion binding"/>
    <property type="evidence" value="ECO:0007669"/>
    <property type="project" value="UniProtKB-KW"/>
</dbReference>
<organism evidence="6 7">
    <name type="scientific">Lactuca sativa</name>
    <name type="common">Garden lettuce</name>
    <dbReference type="NCBI Taxonomy" id="4236"/>
    <lineage>
        <taxon>Eukaryota</taxon>
        <taxon>Viridiplantae</taxon>
        <taxon>Streptophyta</taxon>
        <taxon>Embryophyta</taxon>
        <taxon>Tracheophyta</taxon>
        <taxon>Spermatophyta</taxon>
        <taxon>Magnoliopsida</taxon>
        <taxon>eudicotyledons</taxon>
        <taxon>Gunneridae</taxon>
        <taxon>Pentapetalae</taxon>
        <taxon>asterids</taxon>
        <taxon>campanulids</taxon>
        <taxon>Asterales</taxon>
        <taxon>Asteraceae</taxon>
        <taxon>Cichorioideae</taxon>
        <taxon>Cichorieae</taxon>
        <taxon>Lactucinae</taxon>
        <taxon>Lactuca</taxon>
    </lineage>
</organism>
<reference evidence="6 7" key="1">
    <citation type="journal article" date="2017" name="Nat. Commun.">
        <title>Genome assembly with in vitro proximity ligation data and whole-genome triplication in lettuce.</title>
        <authorList>
            <person name="Reyes-Chin-Wo S."/>
            <person name="Wang Z."/>
            <person name="Yang X."/>
            <person name="Kozik A."/>
            <person name="Arikit S."/>
            <person name="Song C."/>
            <person name="Xia L."/>
            <person name="Froenicke L."/>
            <person name="Lavelle D.O."/>
            <person name="Truco M.J."/>
            <person name="Xia R."/>
            <person name="Zhu S."/>
            <person name="Xu C."/>
            <person name="Xu H."/>
            <person name="Xu X."/>
            <person name="Cox K."/>
            <person name="Korf I."/>
            <person name="Meyers B.C."/>
            <person name="Michelmore R.W."/>
        </authorList>
    </citation>
    <scope>NUCLEOTIDE SEQUENCE [LARGE SCALE GENOMIC DNA]</scope>
    <source>
        <strain evidence="7">cv. Salinas</strain>
        <tissue evidence="6">Seedlings</tissue>
    </source>
</reference>
<evidence type="ECO:0000256" key="2">
    <source>
        <dbReference type="ARBA" id="ARBA00022723"/>
    </source>
</evidence>
<feature type="binding site" evidence="5">
    <location>
        <position position="604"/>
    </location>
    <ligand>
        <name>Fe cation</name>
        <dbReference type="ChEBI" id="CHEBI:24875"/>
        <note>catalytic</note>
    </ligand>
</feature>
<keyword evidence="4 5" id="KW-0408">Iron</keyword>
<dbReference type="GO" id="GO:0010436">
    <property type="term" value="F:carotenoid dioxygenase activity"/>
    <property type="evidence" value="ECO:0000318"/>
    <property type="project" value="GO_Central"/>
</dbReference>
<dbReference type="GO" id="GO:0009570">
    <property type="term" value="C:chloroplast stroma"/>
    <property type="evidence" value="ECO:0000318"/>
    <property type="project" value="GO_Central"/>
</dbReference>
<evidence type="ECO:0000256" key="3">
    <source>
        <dbReference type="ARBA" id="ARBA00022964"/>
    </source>
</evidence>
<gene>
    <name evidence="6" type="ORF">LSAT_V11C100003000</name>
</gene>
<feature type="binding site" evidence="5">
    <location>
        <position position="410"/>
    </location>
    <ligand>
        <name>Fe cation</name>
        <dbReference type="ChEBI" id="CHEBI:24875"/>
        <note>catalytic</note>
    </ligand>
</feature>
<dbReference type="Proteomes" id="UP000235145">
    <property type="component" value="Unassembled WGS sequence"/>
</dbReference>
<evidence type="ECO:0000256" key="1">
    <source>
        <dbReference type="ARBA" id="ARBA00006787"/>
    </source>
</evidence>
<dbReference type="Pfam" id="PF03055">
    <property type="entry name" value="RPE65"/>
    <property type="match status" value="1"/>
</dbReference>
<dbReference type="PANTHER" id="PTHR10543">
    <property type="entry name" value="BETA-CAROTENE DIOXYGENASE"/>
    <property type="match status" value="1"/>
</dbReference>
<proteinExistence type="inferred from homology"/>
<dbReference type="GO" id="GO:0016121">
    <property type="term" value="P:carotene catabolic process"/>
    <property type="evidence" value="ECO:0000318"/>
    <property type="project" value="GO_Central"/>
</dbReference>
<evidence type="ECO:0008006" key="8">
    <source>
        <dbReference type="Google" id="ProtNLM"/>
    </source>
</evidence>
<dbReference type="PANTHER" id="PTHR10543:SF125">
    <property type="entry name" value="CROCETIN DIALDEHYDE SYNTHASE"/>
    <property type="match status" value="1"/>
</dbReference>
<dbReference type="InterPro" id="IPR004294">
    <property type="entry name" value="Carotenoid_Oase"/>
</dbReference>
<accession>A0A9R1XY94</accession>
<feature type="binding site" evidence="5">
    <location>
        <position position="296"/>
    </location>
    <ligand>
        <name>Fe cation</name>
        <dbReference type="ChEBI" id="CHEBI:24875"/>
        <note>catalytic</note>
    </ligand>
</feature>
<dbReference type="EMBL" id="NBSK02000001">
    <property type="protein sequence ID" value="KAJ0227312.1"/>
    <property type="molecule type" value="Genomic_DNA"/>
</dbReference>
<comment type="similarity">
    <text evidence="1">Belongs to the carotenoid oxygenase family.</text>
</comment>
<evidence type="ECO:0000256" key="5">
    <source>
        <dbReference type="PIRSR" id="PIRSR604294-1"/>
    </source>
</evidence>
<protein>
    <recommendedName>
        <fullName evidence="8">Carotenoid oxygenase</fullName>
    </recommendedName>
</protein>
<evidence type="ECO:0000313" key="7">
    <source>
        <dbReference type="Proteomes" id="UP000235145"/>
    </source>
</evidence>
<dbReference type="OrthoDB" id="1069523at2759"/>
<name>A0A9R1XY94_LACSA</name>
<keyword evidence="7" id="KW-1185">Reference proteome</keyword>
<keyword evidence="3" id="KW-0560">Oxidoreductase</keyword>